<keyword evidence="1" id="KW-1133">Transmembrane helix</keyword>
<proteinExistence type="predicted"/>
<feature type="transmembrane region" description="Helical" evidence="1">
    <location>
        <begin position="114"/>
        <end position="134"/>
    </location>
</feature>
<accession>A0A3D8IX02</accession>
<keyword evidence="1" id="KW-0812">Transmembrane</keyword>
<organism evidence="2 3">
    <name type="scientific">Helicobacter cholecystus</name>
    <dbReference type="NCBI Taxonomy" id="45498"/>
    <lineage>
        <taxon>Bacteria</taxon>
        <taxon>Pseudomonadati</taxon>
        <taxon>Campylobacterota</taxon>
        <taxon>Epsilonproteobacteria</taxon>
        <taxon>Campylobacterales</taxon>
        <taxon>Helicobacteraceae</taxon>
        <taxon>Helicobacter</taxon>
    </lineage>
</organism>
<comment type="caution">
    <text evidence="2">The sequence shown here is derived from an EMBL/GenBank/DDBJ whole genome shotgun (WGS) entry which is preliminary data.</text>
</comment>
<protein>
    <submittedName>
        <fullName evidence="2">Uncharacterized protein</fullName>
    </submittedName>
</protein>
<keyword evidence="1" id="KW-0472">Membrane</keyword>
<dbReference type="RefSeq" id="WP_104724740.1">
    <property type="nucleotide sequence ID" value="NZ_FZNE01000004.1"/>
</dbReference>
<dbReference type="OrthoDB" id="9997125at2"/>
<dbReference type="EMBL" id="NXLU01000004">
    <property type="protein sequence ID" value="RDU69101.1"/>
    <property type="molecule type" value="Genomic_DNA"/>
</dbReference>
<name>A0A3D8IX02_9HELI</name>
<gene>
    <name evidence="2" type="ORF">CQA62_04525</name>
</gene>
<dbReference type="AlphaFoldDB" id="A0A3D8IX02"/>
<keyword evidence="3" id="KW-1185">Reference proteome</keyword>
<evidence type="ECO:0000313" key="2">
    <source>
        <dbReference type="EMBL" id="RDU69101.1"/>
    </source>
</evidence>
<reference evidence="2 3" key="1">
    <citation type="submission" date="2018-04" db="EMBL/GenBank/DDBJ databases">
        <title>Novel Campyloabacter and Helicobacter Species and Strains.</title>
        <authorList>
            <person name="Mannion A.J."/>
            <person name="Shen Z."/>
            <person name="Fox J.G."/>
        </authorList>
    </citation>
    <scope>NUCLEOTIDE SEQUENCE [LARGE SCALE GENOMIC DNA]</scope>
    <source>
        <strain evidence="2 3">ATCC 700242</strain>
    </source>
</reference>
<evidence type="ECO:0000313" key="3">
    <source>
        <dbReference type="Proteomes" id="UP000257067"/>
    </source>
</evidence>
<sequence length="199" mass="23305">MRGIVFFLLAFYLSLAQEIQISQKLKTLNLLLPTQKGFTTHSTKDSLQIIVDDQLVQKDKTQSLSPPFEKIQILPLPSNQTQITIFGKNLTLVQNKIADKIHLEIHSETLRISWLNYFYGYIFIAVLILILLWLKRRLKHSKKPINYQEIFLSPKSKIISFEYEGVEYRIFCNEKGNVLLNHYPKTDHNKDFTHLISED</sequence>
<dbReference type="Proteomes" id="UP000257067">
    <property type="component" value="Unassembled WGS sequence"/>
</dbReference>
<evidence type="ECO:0000256" key="1">
    <source>
        <dbReference type="SAM" id="Phobius"/>
    </source>
</evidence>